<dbReference type="Gene3D" id="3.40.50.1000">
    <property type="entry name" value="HAD superfamily/HAD-like"/>
    <property type="match status" value="1"/>
</dbReference>
<dbReference type="GO" id="GO:0008967">
    <property type="term" value="F:phosphoglycolate phosphatase activity"/>
    <property type="evidence" value="ECO:0007669"/>
    <property type="project" value="TreeGrafter"/>
</dbReference>
<reference evidence="2" key="2">
    <citation type="submission" date="2015-03" db="EMBL/GenBank/DDBJ databases">
        <title>Genome sequence of Paenibacillus beijingensis strain DSM 24997T.</title>
        <authorList>
            <person name="Kwak Y."/>
            <person name="Shin J.-H."/>
        </authorList>
    </citation>
    <scope>NUCLEOTIDE SEQUENCE [LARGE SCALE GENOMIC DNA]</scope>
    <source>
        <strain evidence="2">DSM 24997</strain>
    </source>
</reference>
<dbReference type="PATRIC" id="fig|1126833.4.peg.3778"/>
<name>A0A0D5NS37_9BACL</name>
<dbReference type="InterPro" id="IPR050155">
    <property type="entry name" value="HAD-like_hydrolase_sf"/>
</dbReference>
<organism evidence="1 2">
    <name type="scientific">Paenibacillus beijingensis</name>
    <dbReference type="NCBI Taxonomy" id="1126833"/>
    <lineage>
        <taxon>Bacteria</taxon>
        <taxon>Bacillati</taxon>
        <taxon>Bacillota</taxon>
        <taxon>Bacilli</taxon>
        <taxon>Bacillales</taxon>
        <taxon>Paenibacillaceae</taxon>
        <taxon>Paenibacillus</taxon>
    </lineage>
</organism>
<proteinExistence type="predicted"/>
<dbReference type="EMBL" id="CP011058">
    <property type="protein sequence ID" value="AJY77812.1"/>
    <property type="molecule type" value="Genomic_DNA"/>
</dbReference>
<dbReference type="InterPro" id="IPR023198">
    <property type="entry name" value="PGP-like_dom2"/>
</dbReference>
<gene>
    <name evidence="1" type="ORF">VN24_17215</name>
</gene>
<dbReference type="HOGENOM" id="CLU_045011_19_4_9"/>
<dbReference type="Gene3D" id="1.10.150.240">
    <property type="entry name" value="Putative phosphatase, domain 2"/>
    <property type="match status" value="1"/>
</dbReference>
<dbReference type="GO" id="GO:0005829">
    <property type="term" value="C:cytosol"/>
    <property type="evidence" value="ECO:0007669"/>
    <property type="project" value="TreeGrafter"/>
</dbReference>
<keyword evidence="2" id="KW-1185">Reference proteome</keyword>
<protein>
    <submittedName>
        <fullName evidence="1">Haloacid dehalogenase</fullName>
    </submittedName>
</protein>
<dbReference type="SUPFAM" id="SSF56784">
    <property type="entry name" value="HAD-like"/>
    <property type="match status" value="1"/>
</dbReference>
<reference evidence="1 2" key="1">
    <citation type="journal article" date="2015" name="J. Biotechnol.">
        <title>Complete genome sequence of Paenibacillus beijingensis 7188(T) (=DSM 24997(T)), a novel rhizobacterium from jujube garden soil.</title>
        <authorList>
            <person name="Kwak Y."/>
            <person name="Shin J.H."/>
        </authorList>
    </citation>
    <scope>NUCLEOTIDE SEQUENCE [LARGE SCALE GENOMIC DNA]</scope>
    <source>
        <strain evidence="1 2">DSM 24997</strain>
    </source>
</reference>
<dbReference type="STRING" id="1126833.VN24_17215"/>
<accession>A0A0D5NS37</accession>
<dbReference type="PANTHER" id="PTHR43434:SF1">
    <property type="entry name" value="PHOSPHOGLYCOLATE PHOSPHATASE"/>
    <property type="match status" value="1"/>
</dbReference>
<evidence type="ECO:0000313" key="1">
    <source>
        <dbReference type="EMBL" id="AJY77812.1"/>
    </source>
</evidence>
<dbReference type="InterPro" id="IPR023214">
    <property type="entry name" value="HAD_sf"/>
</dbReference>
<dbReference type="AlphaFoldDB" id="A0A0D5NS37"/>
<dbReference type="InterPro" id="IPR041492">
    <property type="entry name" value="HAD_2"/>
</dbReference>
<dbReference type="KEGG" id="pbj:VN24_17215"/>
<dbReference type="GO" id="GO:0006281">
    <property type="term" value="P:DNA repair"/>
    <property type="evidence" value="ECO:0007669"/>
    <property type="project" value="TreeGrafter"/>
</dbReference>
<sequence>MDGTLLQTETLLIHVHPRLFAALREEGLYTGETPPVDELIACLGMLLEEIWKKVMPDASEAARRRADELMLQYELEELEAGNGSLYPKVAETLRELKARGIKLFVASNGLEHYVKGIVKVKGMDDLFDDLYSAGEYETASKVELVALLMEKHGIKQGWMVGDRSSDVEAGKGNGLAVIGCAYAGFGGNAELAGADVCIEHFEQLLALLPKPEAAKEDLSSEITG</sequence>
<dbReference type="InterPro" id="IPR036412">
    <property type="entry name" value="HAD-like_sf"/>
</dbReference>
<dbReference type="PANTHER" id="PTHR43434">
    <property type="entry name" value="PHOSPHOGLYCOLATE PHOSPHATASE"/>
    <property type="match status" value="1"/>
</dbReference>
<dbReference type="Pfam" id="PF13419">
    <property type="entry name" value="HAD_2"/>
    <property type="match status" value="1"/>
</dbReference>
<evidence type="ECO:0000313" key="2">
    <source>
        <dbReference type="Proteomes" id="UP000032633"/>
    </source>
</evidence>
<dbReference type="Proteomes" id="UP000032633">
    <property type="component" value="Chromosome"/>
</dbReference>